<evidence type="ECO:0000256" key="8">
    <source>
        <dbReference type="ARBA" id="ARBA00022889"/>
    </source>
</evidence>
<sequence length="1547" mass="167279">MGRLGESLGSTTAFLVLVLVTLSLAQNPCTRNDNQFGNTLNVAVLETDFNPNFNLNDYRARLPLNGDFIQSGLTVSLTQGTSDLNPNQYFTLESVNNVGIYIRLTNALDRDGGADGIPPPRNSVTYGLTCTFQGNPTQYTLVITLTDVNDNDPVLLNLPTVQQVNELTYPGLTIYTVTANDKDLVSSGNGRVTYSITSGNGINKFNIDSATGRIFLNEQLDFETTSFYSLTIKAEDNGAIPRSRSAFFNVSVNDGNDNSAAFISNNCQVDSRGFCVGAEYSATIVSGSQTGNLILSPFNIRARDKDTLGAPIEFSIFRTNPSGYEGSFSVGPSTQVFDGTQGNVYTAVVSQNGIIDRSNLASTKGSITITVVAREATVPNYQSYAYIDVFVTTANQFAPTLSPVSGTTFGSISENARSGDFVRTQSFSGNFLQLRINDQDFFSNEVLSFSSYQISTNQPSQFSVTSDGFIQLASANLDFETTTINPFNLEVVIRDSGVNPRSSTLTLTINVIDVNDNTPLFPTQAYQATFPEGTYTFNQFTNNRPRDLVTVSATDADISSQFRQITYSIAAVSENATNLFTINQNTGLVQADGTFVGPKVYTLTIQASDGERSSRTALIVTVTDVVGQSAPQFPASTVNIVVSEGSLSGASVYQANAVDEDQQLLSYSMTQINQVQQFPDFIITTSGEVQVRLSGSQGVSTGVKVLDRETRSSYVYIVRAGDTSGQSATMTLSITLSDINDNNPFFTNAPYLFSVTENENSPIVGTVTATDNDQAGTVNSQITYRLPNINNRFTINANTGQISVIGSLDYETQSQYAFIVEAVDSASDSRTGTASVSIRVIDIQDNVPLFVETSVTVTVAESATIGTTIVRVTALDRDSVSNIQYVLSGTNSQDFSVQNFNGVANIITRQTYNLFLTTQDGQNSNIAGASASIFITVLNVNEFSPVLTLPSTSINIVETIPLGSTLAQVTATDLDNPTNQLSLGITYSIISVTPNSGTNLFSIHPENGRIYLVGFLRDDQTRPNQYTLNIQARDNDVNPRTDTKTLTVNIVRNQGPPIFSQSGNYFQTVDETLGVFSSVLTVTATDSDSNTDPVRYSLSFSDIGAYFFSVDATSGLLSVRQALTLDDDLSYTVRIIATDTGGLSSTATAQISVNRNLNTPTWSQTTYTQTINENYPLFTSILRVQATDLDTQAPFNTLTYTIFSNNANNFFTFTSTGVLQLTNTLISTSGNFTFQVSLRDNGLPQPRSAIQQATVTIIVNRNAFAPLFFNSTYYTTILESAPVGTSVMTVSAQDQDVRVIATDNGTPARSAAAVVIVDIRRNFNPPSWQQRNYAIAVQETQALGVPFQVVSAIDGDSQPPHNTVYYRLRSATFNTGSGLVDALAYFQMNSASSGQISLRQSLVNEVARPSQYTLTVEAYDGGTPVLTATDFATVSVTVLRNNNPPVFFNTPYSTTISRNQATGQSIYAVFGEVRYEIVGLNTAPNYFAVDAVTGVISLSQSVAQDTTTTYTLVVQAYDSGSPMLRNTQPPTFSQQNYQITIFETQVL</sequence>
<feature type="domain" description="Cadherin" evidence="14">
    <location>
        <begin position="948"/>
        <end position="1059"/>
    </location>
</feature>
<feature type="signal peptide" evidence="13">
    <location>
        <begin position="1"/>
        <end position="25"/>
    </location>
</feature>
<feature type="domain" description="Cadherin" evidence="14">
    <location>
        <begin position="1061"/>
        <end position="1178"/>
    </location>
</feature>
<evidence type="ECO:0000256" key="2">
    <source>
        <dbReference type="ARBA" id="ARBA00022475"/>
    </source>
</evidence>
<dbReference type="InterPro" id="IPR020894">
    <property type="entry name" value="Cadherin_CS"/>
</dbReference>
<evidence type="ECO:0000256" key="10">
    <source>
        <dbReference type="ARBA" id="ARBA00023136"/>
    </source>
</evidence>
<dbReference type="FunFam" id="2.60.40.60:FF:000123">
    <property type="entry name" value="Protocadherin beta 4"/>
    <property type="match status" value="1"/>
</dbReference>
<evidence type="ECO:0000256" key="6">
    <source>
        <dbReference type="ARBA" id="ARBA00022737"/>
    </source>
</evidence>
<evidence type="ECO:0000256" key="4">
    <source>
        <dbReference type="ARBA" id="ARBA00022723"/>
    </source>
</evidence>
<name>A0A9D4MBP8_DREPO</name>
<dbReference type="PANTHER" id="PTHR24027:SF442">
    <property type="entry name" value="PROTOCADHERIN-15 ISOFORM X1"/>
    <property type="match status" value="1"/>
</dbReference>
<feature type="domain" description="Cadherin" evidence="14">
    <location>
        <begin position="747"/>
        <end position="850"/>
    </location>
</feature>
<evidence type="ECO:0000313" key="16">
    <source>
        <dbReference type="Proteomes" id="UP000828390"/>
    </source>
</evidence>
<dbReference type="PANTHER" id="PTHR24027">
    <property type="entry name" value="CADHERIN-23"/>
    <property type="match status" value="1"/>
</dbReference>
<keyword evidence="16" id="KW-1185">Reference proteome</keyword>
<evidence type="ECO:0000256" key="9">
    <source>
        <dbReference type="ARBA" id="ARBA00022989"/>
    </source>
</evidence>
<dbReference type="GO" id="GO:0016477">
    <property type="term" value="P:cell migration"/>
    <property type="evidence" value="ECO:0007669"/>
    <property type="project" value="TreeGrafter"/>
</dbReference>
<evidence type="ECO:0000256" key="11">
    <source>
        <dbReference type="ARBA" id="ARBA00023180"/>
    </source>
</evidence>
<keyword evidence="4" id="KW-0479">Metal-binding</keyword>
<dbReference type="FunFam" id="2.60.40.60:FF:000104">
    <property type="entry name" value="cadherin-23 isoform X1"/>
    <property type="match status" value="1"/>
</dbReference>
<dbReference type="PROSITE" id="PS00232">
    <property type="entry name" value="CADHERIN_1"/>
    <property type="match status" value="3"/>
</dbReference>
<feature type="chain" id="PRO_5038910066" description="Cadherin domain-containing protein" evidence="13">
    <location>
        <begin position="26"/>
        <end position="1547"/>
    </location>
</feature>
<protein>
    <recommendedName>
        <fullName evidence="14">Cadherin domain-containing protein</fullName>
    </recommendedName>
</protein>
<feature type="domain" description="Cadherin" evidence="14">
    <location>
        <begin position="404"/>
        <end position="521"/>
    </location>
</feature>
<keyword evidence="8" id="KW-0130">Cell adhesion</keyword>
<dbReference type="SUPFAM" id="SSF49313">
    <property type="entry name" value="Cadherin-like"/>
    <property type="match status" value="12"/>
</dbReference>
<keyword evidence="9" id="KW-1133">Transmembrane helix</keyword>
<evidence type="ECO:0000256" key="5">
    <source>
        <dbReference type="ARBA" id="ARBA00022729"/>
    </source>
</evidence>
<keyword evidence="3" id="KW-0812">Transmembrane</keyword>
<dbReference type="CDD" id="cd11304">
    <property type="entry name" value="Cadherin_repeat"/>
    <property type="match status" value="11"/>
</dbReference>
<feature type="domain" description="Cadherin" evidence="14">
    <location>
        <begin position="1329"/>
        <end position="1447"/>
    </location>
</feature>
<keyword evidence="10" id="KW-0472">Membrane</keyword>
<dbReference type="Pfam" id="PF00028">
    <property type="entry name" value="Cadherin"/>
    <property type="match status" value="7"/>
</dbReference>
<dbReference type="SMART" id="SM00112">
    <property type="entry name" value="CA"/>
    <property type="match status" value="12"/>
</dbReference>
<feature type="domain" description="Cadherin" evidence="14">
    <location>
        <begin position="1163"/>
        <end position="1268"/>
    </location>
</feature>
<feature type="domain" description="Cadherin" evidence="14">
    <location>
        <begin position="851"/>
        <end position="947"/>
    </location>
</feature>
<dbReference type="InterPro" id="IPR015919">
    <property type="entry name" value="Cadherin-like_sf"/>
</dbReference>
<feature type="domain" description="Cadherin" evidence="14">
    <location>
        <begin position="522"/>
        <end position="633"/>
    </location>
</feature>
<dbReference type="PRINTS" id="PR00205">
    <property type="entry name" value="CADHERIN"/>
</dbReference>
<dbReference type="GO" id="GO:0007156">
    <property type="term" value="P:homophilic cell adhesion via plasma membrane adhesion molecules"/>
    <property type="evidence" value="ECO:0007669"/>
    <property type="project" value="InterPro"/>
</dbReference>
<feature type="domain" description="Cadherin" evidence="14">
    <location>
        <begin position="1449"/>
        <end position="1543"/>
    </location>
</feature>
<accession>A0A9D4MBP8</accession>
<reference evidence="15" key="1">
    <citation type="journal article" date="2019" name="bioRxiv">
        <title>The Genome of the Zebra Mussel, Dreissena polymorpha: A Resource for Invasive Species Research.</title>
        <authorList>
            <person name="McCartney M.A."/>
            <person name="Auch B."/>
            <person name="Kono T."/>
            <person name="Mallez S."/>
            <person name="Zhang Y."/>
            <person name="Obille A."/>
            <person name="Becker A."/>
            <person name="Abrahante J.E."/>
            <person name="Garbe J."/>
            <person name="Badalamenti J.P."/>
            <person name="Herman A."/>
            <person name="Mangelson H."/>
            <person name="Liachko I."/>
            <person name="Sullivan S."/>
            <person name="Sone E.D."/>
            <person name="Koren S."/>
            <person name="Silverstein K.A.T."/>
            <person name="Beckman K.B."/>
            <person name="Gohl D.M."/>
        </authorList>
    </citation>
    <scope>NUCLEOTIDE SEQUENCE</scope>
    <source>
        <strain evidence="15">Duluth1</strain>
        <tissue evidence="15">Whole animal</tissue>
    </source>
</reference>
<gene>
    <name evidence="15" type="ORF">DPMN_036538</name>
</gene>
<evidence type="ECO:0000256" key="1">
    <source>
        <dbReference type="ARBA" id="ARBA00004251"/>
    </source>
</evidence>
<dbReference type="PROSITE" id="PS50268">
    <property type="entry name" value="CADHERIN_2"/>
    <property type="match status" value="13"/>
</dbReference>
<evidence type="ECO:0000256" key="3">
    <source>
        <dbReference type="ARBA" id="ARBA00022692"/>
    </source>
</evidence>
<feature type="domain" description="Cadherin" evidence="14">
    <location>
        <begin position="73"/>
        <end position="155"/>
    </location>
</feature>
<evidence type="ECO:0000256" key="13">
    <source>
        <dbReference type="SAM" id="SignalP"/>
    </source>
</evidence>
<dbReference type="GO" id="GO:0005509">
    <property type="term" value="F:calcium ion binding"/>
    <property type="evidence" value="ECO:0007669"/>
    <property type="project" value="UniProtKB-UniRule"/>
</dbReference>
<dbReference type="GO" id="GO:0045296">
    <property type="term" value="F:cadherin binding"/>
    <property type="evidence" value="ECO:0007669"/>
    <property type="project" value="TreeGrafter"/>
</dbReference>
<dbReference type="Gene3D" id="2.60.40.60">
    <property type="entry name" value="Cadherins"/>
    <property type="match status" value="13"/>
</dbReference>
<evidence type="ECO:0000259" key="14">
    <source>
        <dbReference type="PROSITE" id="PS50268"/>
    </source>
</evidence>
<evidence type="ECO:0000256" key="7">
    <source>
        <dbReference type="ARBA" id="ARBA00022837"/>
    </source>
</evidence>
<dbReference type="InterPro" id="IPR002126">
    <property type="entry name" value="Cadherin-like_dom"/>
</dbReference>
<evidence type="ECO:0000313" key="15">
    <source>
        <dbReference type="EMBL" id="KAH3873306.1"/>
    </source>
</evidence>
<reference evidence="15" key="2">
    <citation type="submission" date="2020-11" db="EMBL/GenBank/DDBJ databases">
        <authorList>
            <person name="McCartney M.A."/>
            <person name="Auch B."/>
            <person name="Kono T."/>
            <person name="Mallez S."/>
            <person name="Becker A."/>
            <person name="Gohl D.M."/>
            <person name="Silverstein K.A.T."/>
            <person name="Koren S."/>
            <person name="Bechman K.B."/>
            <person name="Herman A."/>
            <person name="Abrahante J.E."/>
            <person name="Garbe J."/>
        </authorList>
    </citation>
    <scope>NUCLEOTIDE SEQUENCE</scope>
    <source>
        <strain evidence="15">Duluth1</strain>
        <tissue evidence="15">Whole animal</tissue>
    </source>
</reference>
<keyword evidence="6" id="KW-0677">Repeat</keyword>
<dbReference type="InterPro" id="IPR039808">
    <property type="entry name" value="Cadherin"/>
</dbReference>
<feature type="domain" description="Cadherin" evidence="14">
    <location>
        <begin position="163"/>
        <end position="262"/>
    </location>
</feature>
<organism evidence="15 16">
    <name type="scientific">Dreissena polymorpha</name>
    <name type="common">Zebra mussel</name>
    <name type="synonym">Mytilus polymorpha</name>
    <dbReference type="NCBI Taxonomy" id="45954"/>
    <lineage>
        <taxon>Eukaryota</taxon>
        <taxon>Metazoa</taxon>
        <taxon>Spiralia</taxon>
        <taxon>Lophotrochozoa</taxon>
        <taxon>Mollusca</taxon>
        <taxon>Bivalvia</taxon>
        <taxon>Autobranchia</taxon>
        <taxon>Heteroconchia</taxon>
        <taxon>Euheterodonta</taxon>
        <taxon>Imparidentia</taxon>
        <taxon>Neoheterodontei</taxon>
        <taxon>Myida</taxon>
        <taxon>Dreissenoidea</taxon>
        <taxon>Dreissenidae</taxon>
        <taxon>Dreissena</taxon>
    </lineage>
</organism>
<feature type="domain" description="Cadherin" evidence="14">
    <location>
        <begin position="634"/>
        <end position="746"/>
    </location>
</feature>
<dbReference type="GO" id="GO:0016342">
    <property type="term" value="C:catenin complex"/>
    <property type="evidence" value="ECO:0007669"/>
    <property type="project" value="TreeGrafter"/>
</dbReference>
<comment type="subcellular location">
    <subcellularLocation>
        <location evidence="1">Cell membrane</location>
        <topology evidence="1">Single-pass type I membrane protein</topology>
    </subcellularLocation>
</comment>
<keyword evidence="11" id="KW-0325">Glycoprotein</keyword>
<keyword evidence="7 12" id="KW-0106">Calcium</keyword>
<feature type="domain" description="Cadherin" evidence="14">
    <location>
        <begin position="276"/>
        <end position="401"/>
    </location>
</feature>
<comment type="caution">
    <text evidence="15">The sequence shown here is derived from an EMBL/GenBank/DDBJ whole genome shotgun (WGS) entry which is preliminary data.</text>
</comment>
<keyword evidence="5 13" id="KW-0732">Signal</keyword>
<proteinExistence type="predicted"/>
<keyword evidence="2" id="KW-1003">Cell membrane</keyword>
<dbReference type="EMBL" id="JAIWYP010000002">
    <property type="protein sequence ID" value="KAH3873306.1"/>
    <property type="molecule type" value="Genomic_DNA"/>
</dbReference>
<dbReference type="Proteomes" id="UP000828390">
    <property type="component" value="Unassembled WGS sequence"/>
</dbReference>
<dbReference type="GO" id="GO:0008013">
    <property type="term" value="F:beta-catenin binding"/>
    <property type="evidence" value="ECO:0007669"/>
    <property type="project" value="TreeGrafter"/>
</dbReference>
<feature type="non-terminal residue" evidence="15">
    <location>
        <position position="1"/>
    </location>
</feature>
<evidence type="ECO:0000256" key="12">
    <source>
        <dbReference type="PROSITE-ProRule" id="PRU00043"/>
    </source>
</evidence>